<dbReference type="InterPro" id="IPR025668">
    <property type="entry name" value="Tnp_DDE_dom"/>
</dbReference>
<dbReference type="InterPro" id="IPR053172">
    <property type="entry name" value="Tn903_transposase"/>
</dbReference>
<dbReference type="EMBL" id="MTBD01000022">
    <property type="protein sequence ID" value="PRP70954.1"/>
    <property type="molecule type" value="Genomic_DNA"/>
</dbReference>
<sequence length="319" mass="35933">MNTAALQNKKPKQRYATTNWHEYEAALTARGSLLVWLDKDMKWLAEPTGNNGRPAKYTDAAIQFCLSIKCLFNLPLRQSLGMVQSLLQFAGLDWPTPDHSIVCRRQRTLQVKIGYRRSLGSQHLLVDSTGILFLGEGEWKRKKHGAEYRRQWRKVHLGIDAETLEIQAIAVTGNGVGDAPMLPELLMQLPADESIATATLDGAYDTQGCYAALLERGIMPVIPPRKNAKPWKSKIAGSEVRNAAIAACKRLGRRIWKRWSCYHRRSLVETKMQCFKRLGSRVMARTFDRQVAELQVRAVLLNRFTALGCTKTVPVAEMG</sequence>
<protein>
    <submittedName>
        <fullName evidence="2">IS5 family transposase</fullName>
    </submittedName>
</protein>
<dbReference type="Proteomes" id="UP000239469">
    <property type="component" value="Unassembled WGS sequence"/>
</dbReference>
<dbReference type="AlphaFoldDB" id="A0A2S9X5F1"/>
<dbReference type="RefSeq" id="WP_106076604.1">
    <property type="nucleotide sequence ID" value="NZ_MTBD01000022.1"/>
</dbReference>
<dbReference type="Pfam" id="PF13737">
    <property type="entry name" value="DDE_Tnp_1_5"/>
    <property type="match status" value="1"/>
</dbReference>
<evidence type="ECO:0000259" key="1">
    <source>
        <dbReference type="Pfam" id="PF13737"/>
    </source>
</evidence>
<accession>A0A2S9X5F1</accession>
<organism evidence="2 3">
    <name type="scientific">Chromobacterium amazonense</name>
    <dbReference type="NCBI Taxonomy" id="1382803"/>
    <lineage>
        <taxon>Bacteria</taxon>
        <taxon>Pseudomonadati</taxon>
        <taxon>Pseudomonadota</taxon>
        <taxon>Betaproteobacteria</taxon>
        <taxon>Neisseriales</taxon>
        <taxon>Chromobacteriaceae</taxon>
        <taxon>Chromobacterium</taxon>
    </lineage>
</organism>
<feature type="domain" description="Transposase DDE" evidence="1">
    <location>
        <begin position="29"/>
        <end position="136"/>
    </location>
</feature>
<evidence type="ECO:0000313" key="2">
    <source>
        <dbReference type="EMBL" id="PRP70954.1"/>
    </source>
</evidence>
<gene>
    <name evidence="2" type="ORF">BUE93_09270</name>
</gene>
<dbReference type="InterPro" id="IPR053520">
    <property type="entry name" value="Transposase_Tn903"/>
</dbReference>
<proteinExistence type="predicted"/>
<dbReference type="PANTHER" id="PTHR34631">
    <property type="match status" value="1"/>
</dbReference>
<dbReference type="NCBIfam" id="NF033579">
    <property type="entry name" value="transpos_IS5_2"/>
    <property type="match status" value="1"/>
</dbReference>
<name>A0A2S9X5F1_9NEIS</name>
<comment type="caution">
    <text evidence="2">The sequence shown here is derived from an EMBL/GenBank/DDBJ whole genome shotgun (WGS) entry which is preliminary data.</text>
</comment>
<evidence type="ECO:0000313" key="3">
    <source>
        <dbReference type="Proteomes" id="UP000239469"/>
    </source>
</evidence>
<reference evidence="2 3" key="1">
    <citation type="submission" date="2017-01" db="EMBL/GenBank/DDBJ databases">
        <title>New insights into the genetic diversity of Chromobacterium isolated from tropical freshwater lake.</title>
        <authorList>
            <person name="Santos A.B."/>
            <person name="Nascimento A.M."/>
            <person name="Da Silva P.C."/>
        </authorList>
    </citation>
    <scope>NUCLEOTIDE SEQUENCE [LARGE SCALE GENOMIC DNA]</scope>
    <source>
        <strain evidence="2 3">56AF</strain>
    </source>
</reference>
<dbReference type="OrthoDB" id="8451553at2"/>
<dbReference type="PANTHER" id="PTHR34631:SF3">
    <property type="entry name" value="ISSOD12 TRANSPOSASE TNPA_ISSOD12"/>
    <property type="match status" value="1"/>
</dbReference>